<dbReference type="AlphaFoldDB" id="A0AB33K745"/>
<dbReference type="PRINTS" id="PR01438">
    <property type="entry name" value="UNVRSLSTRESS"/>
</dbReference>
<protein>
    <submittedName>
        <fullName evidence="3">Universal stress protein</fullName>
    </submittedName>
</protein>
<reference evidence="3" key="1">
    <citation type="submission" date="2024-07" db="EMBL/GenBank/DDBJ databases">
        <title>Complete genome sequences of cellulolytic bacteria, Kitasatospora sp. CMC57 and Streptomyces sp. CMC78, isolated from Japanese agricultural soil.</title>
        <authorList>
            <person name="Hashimoto T."/>
            <person name="Ito M."/>
            <person name="Iwamoto M."/>
            <person name="Fukahori D."/>
            <person name="Shoda T."/>
            <person name="Sakoda M."/>
            <person name="Morohoshi T."/>
            <person name="Mitsuboshi M."/>
            <person name="Nishizawa T."/>
        </authorList>
    </citation>
    <scope>NUCLEOTIDE SEQUENCE</scope>
    <source>
        <strain evidence="3">CMC57</strain>
    </source>
</reference>
<feature type="domain" description="UspA" evidence="2">
    <location>
        <begin position="154"/>
        <end position="291"/>
    </location>
</feature>
<dbReference type="PANTHER" id="PTHR46268">
    <property type="entry name" value="STRESS RESPONSE PROTEIN NHAX"/>
    <property type="match status" value="1"/>
</dbReference>
<dbReference type="InterPro" id="IPR006015">
    <property type="entry name" value="Universal_stress_UspA"/>
</dbReference>
<gene>
    <name evidence="3" type="ORF">KCMC57_58760</name>
</gene>
<dbReference type="EMBL" id="AP035881">
    <property type="protein sequence ID" value="BFP49508.1"/>
    <property type="molecule type" value="Genomic_DNA"/>
</dbReference>
<sequence length="293" mass="30783">MTKYLLAGVDGSPRSTAAARWAADEAARRGHGLRLVHARTWLDDIHADPAQPTDVRGLTLRMLADAEQEIRRSHPGLEVRTELIGGGEPIEELVGAATGAELLVLGSRGLGGFAGLMVGSVGLGVAARCEVPTVLVRADGTDEAEGRGGPVGREVVLGVDTRAPSDDVIDFAFRQAARLGAVLRAVHGWTPPPAWGYAGWVPPLGEADQFRAIEAELLTEALATRREKYPDVVLAEDSRIGTGSSTLVDLSADAALVVVGRRRRPHGAGMRLGPVAHAVLHHAKAPVAVVPHD</sequence>
<dbReference type="InterPro" id="IPR006016">
    <property type="entry name" value="UspA"/>
</dbReference>
<feature type="domain" description="UspA" evidence="2">
    <location>
        <begin position="1"/>
        <end position="137"/>
    </location>
</feature>
<accession>A0AB33K745</accession>
<evidence type="ECO:0000259" key="2">
    <source>
        <dbReference type="Pfam" id="PF00582"/>
    </source>
</evidence>
<proteinExistence type="inferred from homology"/>
<name>A0AB33K745_9ACTN</name>
<dbReference type="PANTHER" id="PTHR46268:SF6">
    <property type="entry name" value="UNIVERSAL STRESS PROTEIN UP12"/>
    <property type="match status" value="1"/>
</dbReference>
<dbReference type="RefSeq" id="WP_407991598.1">
    <property type="nucleotide sequence ID" value="NZ_AP035881.2"/>
</dbReference>
<evidence type="ECO:0000256" key="1">
    <source>
        <dbReference type="ARBA" id="ARBA00008791"/>
    </source>
</evidence>
<dbReference type="Pfam" id="PF00582">
    <property type="entry name" value="Usp"/>
    <property type="match status" value="2"/>
</dbReference>
<organism evidence="3">
    <name type="scientific">Kitasatospora sp. CMC57</name>
    <dbReference type="NCBI Taxonomy" id="3231513"/>
    <lineage>
        <taxon>Bacteria</taxon>
        <taxon>Bacillati</taxon>
        <taxon>Actinomycetota</taxon>
        <taxon>Actinomycetes</taxon>
        <taxon>Kitasatosporales</taxon>
        <taxon>Streptomycetaceae</taxon>
        <taxon>Kitasatospora</taxon>
    </lineage>
</organism>
<evidence type="ECO:0000313" key="3">
    <source>
        <dbReference type="EMBL" id="BFP49508.1"/>
    </source>
</evidence>
<dbReference type="SUPFAM" id="SSF52402">
    <property type="entry name" value="Adenine nucleotide alpha hydrolases-like"/>
    <property type="match status" value="2"/>
</dbReference>
<comment type="similarity">
    <text evidence="1">Belongs to the universal stress protein A family.</text>
</comment>
<dbReference type="InterPro" id="IPR014729">
    <property type="entry name" value="Rossmann-like_a/b/a_fold"/>
</dbReference>
<dbReference type="Gene3D" id="3.40.50.620">
    <property type="entry name" value="HUPs"/>
    <property type="match status" value="2"/>
</dbReference>